<evidence type="ECO:0000313" key="1">
    <source>
        <dbReference type="EMBL" id="KYF66067.1"/>
    </source>
</evidence>
<proteinExistence type="predicted"/>
<organism evidence="1 2">
    <name type="scientific">Sorangium cellulosum</name>
    <name type="common">Polyangium cellulosum</name>
    <dbReference type="NCBI Taxonomy" id="56"/>
    <lineage>
        <taxon>Bacteria</taxon>
        <taxon>Pseudomonadati</taxon>
        <taxon>Myxococcota</taxon>
        <taxon>Polyangia</taxon>
        <taxon>Polyangiales</taxon>
        <taxon>Polyangiaceae</taxon>
        <taxon>Sorangium</taxon>
    </lineage>
</organism>
<comment type="caution">
    <text evidence="1">The sequence shown here is derived from an EMBL/GenBank/DDBJ whole genome shotgun (WGS) entry which is preliminary data.</text>
</comment>
<gene>
    <name evidence="1" type="ORF">BE15_41555</name>
</gene>
<dbReference type="AlphaFoldDB" id="A0A150QDJ5"/>
<dbReference type="EMBL" id="JEMA01000777">
    <property type="protein sequence ID" value="KYF66067.1"/>
    <property type="molecule type" value="Genomic_DNA"/>
</dbReference>
<dbReference type="RefSeq" id="WP_061610736.1">
    <property type="nucleotide sequence ID" value="NZ_JEMA01000777.1"/>
</dbReference>
<protein>
    <submittedName>
        <fullName evidence="1">Uncharacterized protein</fullName>
    </submittedName>
</protein>
<reference evidence="1 2" key="1">
    <citation type="submission" date="2014-02" db="EMBL/GenBank/DDBJ databases">
        <title>The small core and large imbalanced accessory genome model reveals a collaborative survival strategy of Sorangium cellulosum strains in nature.</title>
        <authorList>
            <person name="Han K."/>
            <person name="Peng R."/>
            <person name="Blom J."/>
            <person name="Li Y.-Z."/>
        </authorList>
    </citation>
    <scope>NUCLEOTIDE SEQUENCE [LARGE SCALE GENOMIC DNA]</scope>
    <source>
        <strain evidence="1 2">So0008-312</strain>
    </source>
</reference>
<dbReference type="Proteomes" id="UP000075260">
    <property type="component" value="Unassembled WGS sequence"/>
</dbReference>
<evidence type="ECO:0000313" key="2">
    <source>
        <dbReference type="Proteomes" id="UP000075260"/>
    </source>
</evidence>
<sequence>MESKDGKLAELAGRIERDLKRIDDIAPGIARLEPARARETVPHRLVRAFARLRRRLYSQPSAGEERARGFEEVQRRLESLERYGAALAREAALQAANAVEWERNAKLAVRAGDEVLAREALFRKREALALAATLEQQAAIIATAMVEYTSALAVIKASSR</sequence>
<name>A0A150QDJ5_SORCE</name>
<accession>A0A150QDJ5</accession>